<dbReference type="RefSeq" id="WP_176333301.1">
    <property type="nucleotide sequence ID" value="NZ_CAKOCH010000018.1"/>
</dbReference>
<reference evidence="1 2" key="1">
    <citation type="submission" date="2020-06" db="EMBL/GenBank/DDBJ databases">
        <title>Crossreactivity between MHC class I-restricted antigens from cancer cells and an enterococcal bacteriophage.</title>
        <authorList>
            <person name="Fluckiger A."/>
            <person name="Daillere R."/>
            <person name="Sassi M."/>
            <person name="Cattoir V."/>
            <person name="Kroemer G."/>
            <person name="Zitvogel L."/>
        </authorList>
    </citation>
    <scope>NUCLEOTIDE SEQUENCE [LARGE SCALE GENOMIC DNA]</scope>
    <source>
        <strain evidence="1 2">EG4</strain>
    </source>
</reference>
<dbReference type="AlphaFoldDB" id="A0ABD4HMN8"/>
<comment type="caution">
    <text evidence="1">The sequence shown here is derived from an EMBL/GenBank/DDBJ whole genome shotgun (WGS) entry which is preliminary data.</text>
</comment>
<accession>A0ABD4HMN8</accession>
<proteinExistence type="predicted"/>
<organism evidence="1 2">
    <name type="scientific">Enterococcus gallinarum</name>
    <dbReference type="NCBI Taxonomy" id="1353"/>
    <lineage>
        <taxon>Bacteria</taxon>
        <taxon>Bacillati</taxon>
        <taxon>Bacillota</taxon>
        <taxon>Bacilli</taxon>
        <taxon>Lactobacillales</taxon>
        <taxon>Enterococcaceae</taxon>
        <taxon>Enterococcus</taxon>
    </lineage>
</organism>
<dbReference type="Proteomes" id="UP000571857">
    <property type="component" value="Unassembled WGS sequence"/>
</dbReference>
<evidence type="ECO:0000313" key="2">
    <source>
        <dbReference type="Proteomes" id="UP000571857"/>
    </source>
</evidence>
<evidence type="ECO:0000313" key="1">
    <source>
        <dbReference type="EMBL" id="MBA0972779.1"/>
    </source>
</evidence>
<dbReference type="EMBL" id="JABXJK010000048">
    <property type="protein sequence ID" value="MBA0972779.1"/>
    <property type="molecule type" value="Genomic_DNA"/>
</dbReference>
<sequence>MEYTLALESMTALNSKSDQFKEQVILFAEENSGIGVTFDDFEKWLNQKGFRLVATDKKWKAVLSSIIKRRFYYEVSYKYDCDRNLITVFNLKCIS</sequence>
<protein>
    <submittedName>
        <fullName evidence="1">Uncharacterized protein</fullName>
    </submittedName>
</protein>
<gene>
    <name evidence="1" type="ORF">HWH42_09330</name>
</gene>
<name>A0ABD4HMN8_ENTGA</name>